<keyword evidence="3" id="KW-1185">Reference proteome</keyword>
<dbReference type="EMBL" id="FRAC01000006">
    <property type="protein sequence ID" value="SHJ53780.1"/>
    <property type="molecule type" value="Genomic_DNA"/>
</dbReference>
<evidence type="ECO:0000313" key="3">
    <source>
        <dbReference type="Proteomes" id="UP000184386"/>
    </source>
</evidence>
<dbReference type="STRING" id="1121322.SAMN02745136_00319"/>
<reference evidence="2 3" key="1">
    <citation type="submission" date="2016-11" db="EMBL/GenBank/DDBJ databases">
        <authorList>
            <person name="Jaros S."/>
            <person name="Januszkiewicz K."/>
            <person name="Wedrychowicz H."/>
        </authorList>
    </citation>
    <scope>NUCLEOTIDE SEQUENCE [LARGE SCALE GENOMIC DNA]</scope>
    <source>
        <strain evidence="2 3">DSM 15929</strain>
    </source>
</reference>
<sequence length="187" mass="20756">MKNTTRKLTVILVLFLMVLTTACTNREEVKKDPSVTIVTPSEEQNKESVKSTVAPIATKEISIYTMNENTQDVESVSAVVNEDTEITPELIVDMVTASLAERLIDVRIDKVTTEKDTVIVSFDSDTPPVVQVNLTVETTILDAIAQSLVDNLPEYPKVIFRVKGKEYKSDNLTFGLNDVYLDGNKSK</sequence>
<name>A0A1M6K4J8_9FIRM</name>
<accession>A0A1M6K4J8</accession>
<dbReference type="RefSeq" id="WP_073272277.1">
    <property type="nucleotide sequence ID" value="NZ_FRAC01000006.1"/>
</dbReference>
<feature type="signal peptide" evidence="1">
    <location>
        <begin position="1"/>
        <end position="22"/>
    </location>
</feature>
<dbReference type="PROSITE" id="PS51257">
    <property type="entry name" value="PROKAR_LIPOPROTEIN"/>
    <property type="match status" value="1"/>
</dbReference>
<dbReference type="AlphaFoldDB" id="A0A1M6K4J8"/>
<evidence type="ECO:0000256" key="1">
    <source>
        <dbReference type="SAM" id="SignalP"/>
    </source>
</evidence>
<evidence type="ECO:0000313" key="2">
    <source>
        <dbReference type="EMBL" id="SHJ53780.1"/>
    </source>
</evidence>
<protein>
    <submittedName>
        <fullName evidence="2">Sporulation and spore germination</fullName>
    </submittedName>
</protein>
<proteinExistence type="predicted"/>
<keyword evidence="1" id="KW-0732">Signal</keyword>
<feature type="chain" id="PRO_5039495246" evidence="1">
    <location>
        <begin position="23"/>
        <end position="187"/>
    </location>
</feature>
<dbReference type="Proteomes" id="UP000184386">
    <property type="component" value="Unassembled WGS sequence"/>
</dbReference>
<organism evidence="2 3">
    <name type="scientific">Anaerocolumna jejuensis DSM 15929</name>
    <dbReference type="NCBI Taxonomy" id="1121322"/>
    <lineage>
        <taxon>Bacteria</taxon>
        <taxon>Bacillati</taxon>
        <taxon>Bacillota</taxon>
        <taxon>Clostridia</taxon>
        <taxon>Lachnospirales</taxon>
        <taxon>Lachnospiraceae</taxon>
        <taxon>Anaerocolumna</taxon>
    </lineage>
</organism>
<gene>
    <name evidence="2" type="ORF">SAMN02745136_00319</name>
</gene>